<name>A0A8H8WPI4_9HYPH</name>
<dbReference type="InterPro" id="IPR050109">
    <property type="entry name" value="HTH-type_TetR-like_transc_reg"/>
</dbReference>
<dbReference type="InterPro" id="IPR009057">
    <property type="entry name" value="Homeodomain-like_sf"/>
</dbReference>
<evidence type="ECO:0000256" key="1">
    <source>
        <dbReference type="ARBA" id="ARBA00023015"/>
    </source>
</evidence>
<dbReference type="PRINTS" id="PR00455">
    <property type="entry name" value="HTHTETR"/>
</dbReference>
<dbReference type="InterPro" id="IPR036271">
    <property type="entry name" value="Tet_transcr_reg_TetR-rel_C_sf"/>
</dbReference>
<evidence type="ECO:0000259" key="5">
    <source>
        <dbReference type="PROSITE" id="PS50977"/>
    </source>
</evidence>
<dbReference type="Pfam" id="PF00440">
    <property type="entry name" value="TetR_N"/>
    <property type="match status" value="1"/>
</dbReference>
<dbReference type="RefSeq" id="WP_207181214.1">
    <property type="nucleotide sequence ID" value="NZ_AP024145.1"/>
</dbReference>
<sequence>MARIAGSSGPRTEEAIRRAGLSLIATHGYAAMSLRQLAAEVGIQQGSLYNYFRNKQEFLFDLIRGHMLDLHAALDAALLSEGSAEARLTRFTEFHVAYHVARPQEVFICYSELRSLEPDNLAAVVAMRRDYERKLGEILDHGRATGEFHLADTRMATLAILAMLSGICTWYKPGGRLSTGGLQEIFTGMVLALARGETQTLARGETQALAPSEAVEPVAVPARRRGGLRAGVG</sequence>
<dbReference type="Gene3D" id="1.10.357.10">
    <property type="entry name" value="Tetracycline Repressor, domain 2"/>
    <property type="match status" value="1"/>
</dbReference>
<accession>A0A8H8WPI4</accession>
<evidence type="ECO:0000256" key="4">
    <source>
        <dbReference type="PROSITE-ProRule" id="PRU00335"/>
    </source>
</evidence>
<dbReference type="Proteomes" id="UP000663508">
    <property type="component" value="Chromosome"/>
</dbReference>
<dbReference type="PROSITE" id="PS01081">
    <property type="entry name" value="HTH_TETR_1"/>
    <property type="match status" value="1"/>
</dbReference>
<feature type="domain" description="HTH tetR-type" evidence="5">
    <location>
        <begin position="10"/>
        <end position="70"/>
    </location>
</feature>
<gene>
    <name evidence="6" type="ORF">mvi_04480</name>
</gene>
<feature type="DNA-binding region" description="H-T-H motif" evidence="4">
    <location>
        <begin position="33"/>
        <end position="52"/>
    </location>
</feature>
<protein>
    <submittedName>
        <fullName evidence="6">TetR family transcriptional regulator</fullName>
    </submittedName>
</protein>
<organism evidence="6 7">
    <name type="scientific">Methylobacterium indicum</name>
    <dbReference type="NCBI Taxonomy" id="1775910"/>
    <lineage>
        <taxon>Bacteria</taxon>
        <taxon>Pseudomonadati</taxon>
        <taxon>Pseudomonadota</taxon>
        <taxon>Alphaproteobacteria</taxon>
        <taxon>Hyphomicrobiales</taxon>
        <taxon>Methylobacteriaceae</taxon>
        <taxon>Methylobacterium</taxon>
    </lineage>
</organism>
<keyword evidence="1" id="KW-0805">Transcription regulation</keyword>
<evidence type="ECO:0000256" key="3">
    <source>
        <dbReference type="ARBA" id="ARBA00023163"/>
    </source>
</evidence>
<reference evidence="6" key="1">
    <citation type="submission" date="2020-11" db="EMBL/GenBank/DDBJ databases">
        <title>Complete genome sequence of a novel pathogenic Methylobacterium strain isolated from rice in Vietnam.</title>
        <authorList>
            <person name="Lai K."/>
            <person name="Okazaki S."/>
            <person name="Higashi K."/>
            <person name="Mori H."/>
            <person name="Toyoda A."/>
            <person name="Kurokawa K."/>
        </authorList>
    </citation>
    <scope>NUCLEOTIDE SEQUENCE</scope>
    <source>
        <strain evidence="6">VL1</strain>
    </source>
</reference>
<dbReference type="SUPFAM" id="SSF48498">
    <property type="entry name" value="Tetracyclin repressor-like, C-terminal domain"/>
    <property type="match status" value="1"/>
</dbReference>
<dbReference type="Pfam" id="PF17932">
    <property type="entry name" value="TetR_C_24"/>
    <property type="match status" value="1"/>
</dbReference>
<proteinExistence type="predicted"/>
<dbReference type="PROSITE" id="PS50977">
    <property type="entry name" value="HTH_TETR_2"/>
    <property type="match status" value="1"/>
</dbReference>
<dbReference type="PANTHER" id="PTHR30055">
    <property type="entry name" value="HTH-TYPE TRANSCRIPTIONAL REGULATOR RUTR"/>
    <property type="match status" value="1"/>
</dbReference>
<dbReference type="GO" id="GO:0000976">
    <property type="term" value="F:transcription cis-regulatory region binding"/>
    <property type="evidence" value="ECO:0007669"/>
    <property type="project" value="TreeGrafter"/>
</dbReference>
<evidence type="ECO:0000256" key="2">
    <source>
        <dbReference type="ARBA" id="ARBA00023125"/>
    </source>
</evidence>
<dbReference type="InterPro" id="IPR001647">
    <property type="entry name" value="HTH_TetR"/>
</dbReference>
<dbReference type="GO" id="GO:0003700">
    <property type="term" value="F:DNA-binding transcription factor activity"/>
    <property type="evidence" value="ECO:0007669"/>
    <property type="project" value="TreeGrafter"/>
</dbReference>
<dbReference type="EMBL" id="AP024145">
    <property type="protein sequence ID" value="BCM81987.1"/>
    <property type="molecule type" value="Genomic_DNA"/>
</dbReference>
<dbReference type="SUPFAM" id="SSF46689">
    <property type="entry name" value="Homeodomain-like"/>
    <property type="match status" value="1"/>
</dbReference>
<keyword evidence="2 4" id="KW-0238">DNA-binding</keyword>
<evidence type="ECO:0000313" key="7">
    <source>
        <dbReference type="Proteomes" id="UP000663508"/>
    </source>
</evidence>
<dbReference type="InterPro" id="IPR023772">
    <property type="entry name" value="DNA-bd_HTH_TetR-type_CS"/>
</dbReference>
<dbReference type="AlphaFoldDB" id="A0A8H8WPI4"/>
<evidence type="ECO:0000313" key="6">
    <source>
        <dbReference type="EMBL" id="BCM81987.1"/>
    </source>
</evidence>
<keyword evidence="3" id="KW-0804">Transcription</keyword>
<dbReference type="PANTHER" id="PTHR30055:SF240">
    <property type="entry name" value="HTH-TYPE TRANSCRIPTIONAL REGULATOR ACRR"/>
    <property type="match status" value="1"/>
</dbReference>
<dbReference type="KEGG" id="mind:mvi_04480"/>
<dbReference type="InterPro" id="IPR041490">
    <property type="entry name" value="KstR2_TetR_C"/>
</dbReference>